<dbReference type="Gene3D" id="3.90.1200.10">
    <property type="match status" value="1"/>
</dbReference>
<dbReference type="PANTHER" id="PTHR39179:SF2">
    <property type="entry name" value="ENDOSPORE COAT-ASSOCIATED PROTEIN YUTH"/>
    <property type="match status" value="1"/>
</dbReference>
<dbReference type="AlphaFoldDB" id="A0A3L7K740"/>
<dbReference type="SUPFAM" id="SSF56112">
    <property type="entry name" value="Protein kinase-like (PK-like)"/>
    <property type="match status" value="1"/>
</dbReference>
<dbReference type="InterPro" id="IPR047175">
    <property type="entry name" value="CotS-like"/>
</dbReference>
<dbReference type="EMBL" id="RCVZ01000003">
    <property type="protein sequence ID" value="RLQ96532.1"/>
    <property type="molecule type" value="Genomic_DNA"/>
</dbReference>
<protein>
    <submittedName>
        <fullName evidence="1">Spore coat protein YutH</fullName>
    </submittedName>
</protein>
<evidence type="ECO:0000313" key="1">
    <source>
        <dbReference type="EMBL" id="RLQ96532.1"/>
    </source>
</evidence>
<reference evidence="1 2" key="1">
    <citation type="submission" date="2018-10" db="EMBL/GenBank/DDBJ databases">
        <title>Falsibacillus sp. genome draft.</title>
        <authorList>
            <person name="Shi S."/>
        </authorList>
    </citation>
    <scope>NUCLEOTIDE SEQUENCE [LARGE SCALE GENOMIC DNA]</scope>
    <source>
        <strain evidence="1 2">GY 10110</strain>
    </source>
</reference>
<sequence>MMSEILEKHFDVRPEQSYLLGNQTRYLSNGYLYTLVPVTNIEQETLVELFEMSQHLAQEGDRYVSTFVQSNSEKYLITEKEVDYVLLKNLFINPPNSPKLGRRLAKFHQSGRNISKTIEHCKRMGEWKTLWEKRIDQMEGVWNTYLQERPDREFNRVFIDSFPYYLGMAENAIQYLVDTEIDEETRDIDAGTVCHIRFHQNTWGTQVWIKDPFDWVFDHGGRDIAEWIRERYLTQNRTFQPDVQTFLREYQSAGEISAFSWRLIFARLLFPIHYFECVEDYFTASSEQSQKQLEDKLHRMTKTSREYERFLGEFYKIADVPLKRLKIPEINWLRR</sequence>
<dbReference type="InterPro" id="IPR014254">
    <property type="entry name" value="Spore_coat_YutH"/>
</dbReference>
<dbReference type="NCBIfam" id="TIGR02905">
    <property type="entry name" value="spore_yutH"/>
    <property type="match status" value="1"/>
</dbReference>
<proteinExistence type="predicted"/>
<gene>
    <name evidence="1" type="primary">yutH</name>
    <name evidence="1" type="ORF">D9X91_05340</name>
</gene>
<comment type="caution">
    <text evidence="1">The sequence shown here is derived from an EMBL/GenBank/DDBJ whole genome shotgun (WGS) entry which is preliminary data.</text>
</comment>
<dbReference type="GO" id="GO:0042601">
    <property type="term" value="C:endospore-forming forespore"/>
    <property type="evidence" value="ECO:0007669"/>
    <property type="project" value="TreeGrafter"/>
</dbReference>
<dbReference type="InterPro" id="IPR011009">
    <property type="entry name" value="Kinase-like_dom_sf"/>
</dbReference>
<keyword evidence="1" id="KW-0946">Virion</keyword>
<dbReference type="OrthoDB" id="2986702at2"/>
<name>A0A3L7K740_9BACI</name>
<keyword evidence="1" id="KW-0167">Capsid protein</keyword>
<organism evidence="1 2">
    <name type="scientific">Falsibacillus albus</name>
    <dbReference type="NCBI Taxonomy" id="2478915"/>
    <lineage>
        <taxon>Bacteria</taxon>
        <taxon>Bacillati</taxon>
        <taxon>Bacillota</taxon>
        <taxon>Bacilli</taxon>
        <taxon>Bacillales</taxon>
        <taxon>Bacillaceae</taxon>
        <taxon>Falsibacillus</taxon>
    </lineage>
</organism>
<dbReference type="PANTHER" id="PTHR39179">
    <property type="entry name" value="SPORE COAT PROTEIN I"/>
    <property type="match status" value="1"/>
</dbReference>
<dbReference type="Proteomes" id="UP000276770">
    <property type="component" value="Unassembled WGS sequence"/>
</dbReference>
<accession>A0A3L7K740</accession>
<keyword evidence="2" id="KW-1185">Reference proteome</keyword>
<evidence type="ECO:0000313" key="2">
    <source>
        <dbReference type="Proteomes" id="UP000276770"/>
    </source>
</evidence>